<dbReference type="Proteomes" id="UP001055811">
    <property type="component" value="Linkage Group LG04"/>
</dbReference>
<protein>
    <submittedName>
        <fullName evidence="1">Uncharacterized protein</fullName>
    </submittedName>
</protein>
<accession>A0ACB9DZ61</accession>
<organism evidence="1 2">
    <name type="scientific">Cichorium intybus</name>
    <name type="common">Chicory</name>
    <dbReference type="NCBI Taxonomy" id="13427"/>
    <lineage>
        <taxon>Eukaryota</taxon>
        <taxon>Viridiplantae</taxon>
        <taxon>Streptophyta</taxon>
        <taxon>Embryophyta</taxon>
        <taxon>Tracheophyta</taxon>
        <taxon>Spermatophyta</taxon>
        <taxon>Magnoliopsida</taxon>
        <taxon>eudicotyledons</taxon>
        <taxon>Gunneridae</taxon>
        <taxon>Pentapetalae</taxon>
        <taxon>asterids</taxon>
        <taxon>campanulids</taxon>
        <taxon>Asterales</taxon>
        <taxon>Asteraceae</taxon>
        <taxon>Cichorioideae</taxon>
        <taxon>Cichorieae</taxon>
        <taxon>Cichoriinae</taxon>
        <taxon>Cichorium</taxon>
    </lineage>
</organism>
<comment type="caution">
    <text evidence="1">The sequence shown here is derived from an EMBL/GenBank/DDBJ whole genome shotgun (WGS) entry which is preliminary data.</text>
</comment>
<gene>
    <name evidence="1" type="ORF">L2E82_22943</name>
</gene>
<proteinExistence type="predicted"/>
<sequence length="82" mass="9759">MRNQFHTVHIQTGPEGEINYTFSQDIEDLRKVMYVASGENQHEWKPMDEEAASFGKKVERSGKRMKREMKKVERSGKRMKRE</sequence>
<reference evidence="2" key="1">
    <citation type="journal article" date="2022" name="Mol. Ecol. Resour.">
        <title>The genomes of chicory, endive, great burdock and yacon provide insights into Asteraceae palaeo-polyploidization history and plant inulin production.</title>
        <authorList>
            <person name="Fan W."/>
            <person name="Wang S."/>
            <person name="Wang H."/>
            <person name="Wang A."/>
            <person name="Jiang F."/>
            <person name="Liu H."/>
            <person name="Zhao H."/>
            <person name="Xu D."/>
            <person name="Zhang Y."/>
        </authorList>
    </citation>
    <scope>NUCLEOTIDE SEQUENCE [LARGE SCALE GENOMIC DNA]</scope>
    <source>
        <strain evidence="2">cv. Punajuju</strain>
    </source>
</reference>
<dbReference type="EMBL" id="CM042012">
    <property type="protein sequence ID" value="KAI3751852.1"/>
    <property type="molecule type" value="Genomic_DNA"/>
</dbReference>
<name>A0ACB9DZ61_CICIN</name>
<evidence type="ECO:0000313" key="1">
    <source>
        <dbReference type="EMBL" id="KAI3751852.1"/>
    </source>
</evidence>
<reference evidence="1 2" key="2">
    <citation type="journal article" date="2022" name="Mol. Ecol. Resour.">
        <title>The genomes of chicory, endive, great burdock and yacon provide insights into Asteraceae paleo-polyploidization history and plant inulin production.</title>
        <authorList>
            <person name="Fan W."/>
            <person name="Wang S."/>
            <person name="Wang H."/>
            <person name="Wang A."/>
            <person name="Jiang F."/>
            <person name="Liu H."/>
            <person name="Zhao H."/>
            <person name="Xu D."/>
            <person name="Zhang Y."/>
        </authorList>
    </citation>
    <scope>NUCLEOTIDE SEQUENCE [LARGE SCALE GENOMIC DNA]</scope>
    <source>
        <strain evidence="2">cv. Punajuju</strain>
        <tissue evidence="1">Leaves</tissue>
    </source>
</reference>
<keyword evidence="2" id="KW-1185">Reference proteome</keyword>
<evidence type="ECO:0000313" key="2">
    <source>
        <dbReference type="Proteomes" id="UP001055811"/>
    </source>
</evidence>